<reference evidence="3" key="1">
    <citation type="submission" date="2013-01" db="EMBL/GenBank/DDBJ databases">
        <title>Draft Genome Sequence of a Mulberry Tree, Morus notabilis C.K. Schneid.</title>
        <authorList>
            <person name="He N."/>
            <person name="Zhao S."/>
        </authorList>
    </citation>
    <scope>NUCLEOTIDE SEQUENCE</scope>
</reference>
<evidence type="ECO:0000313" key="3">
    <source>
        <dbReference type="Proteomes" id="UP000030645"/>
    </source>
</evidence>
<gene>
    <name evidence="2" type="ORF">L484_024994</name>
</gene>
<name>W9QKG5_9ROSA</name>
<dbReference type="Proteomes" id="UP000030645">
    <property type="component" value="Unassembled WGS sequence"/>
</dbReference>
<keyword evidence="3" id="KW-1185">Reference proteome</keyword>
<organism evidence="2 3">
    <name type="scientific">Morus notabilis</name>
    <dbReference type="NCBI Taxonomy" id="981085"/>
    <lineage>
        <taxon>Eukaryota</taxon>
        <taxon>Viridiplantae</taxon>
        <taxon>Streptophyta</taxon>
        <taxon>Embryophyta</taxon>
        <taxon>Tracheophyta</taxon>
        <taxon>Spermatophyta</taxon>
        <taxon>Magnoliopsida</taxon>
        <taxon>eudicotyledons</taxon>
        <taxon>Gunneridae</taxon>
        <taxon>Pentapetalae</taxon>
        <taxon>rosids</taxon>
        <taxon>fabids</taxon>
        <taxon>Rosales</taxon>
        <taxon>Moraceae</taxon>
        <taxon>Moreae</taxon>
        <taxon>Morus</taxon>
    </lineage>
</organism>
<evidence type="ECO:0000313" key="2">
    <source>
        <dbReference type="EMBL" id="EXB39299.1"/>
    </source>
</evidence>
<dbReference type="InterPro" id="IPR045036">
    <property type="entry name" value="Spartin-like"/>
</dbReference>
<dbReference type="PANTHER" id="PTHR21068">
    <property type="entry name" value="SPARTIN"/>
    <property type="match status" value="1"/>
</dbReference>
<dbReference type="STRING" id="981085.W9QKG5"/>
<dbReference type="EMBL" id="KE343721">
    <property type="protein sequence ID" value="EXB39299.1"/>
    <property type="molecule type" value="Genomic_DNA"/>
</dbReference>
<protein>
    <recommendedName>
        <fullName evidence="1">Senescence domain-containing protein</fullName>
    </recommendedName>
</protein>
<proteinExistence type="predicted"/>
<feature type="domain" description="Senescence" evidence="1">
    <location>
        <begin position="252"/>
        <end position="429"/>
    </location>
</feature>
<dbReference type="OrthoDB" id="20821at2759"/>
<sequence length="451" mass="48568">MSYPKSTPEISLYPEVILTNPEATSPLLSKPTTTTSSSLYPAIDMTDVADNLFPDDDAVSTHPSEEVLVTIPGAMLHLIENDNSVELACGDFSVVGLRQGANIVAVLARIGDEIQWPLAKDEATVKLDESHYFFTLRVPSTDEFATESDDGEIVSVAAGQFEVLNYGLTIASKGQEGLLKELDRILETYSCFSTEKVTGGEFRVLDGAVARETTAEEMRSESEKMERLRESSAAYWTTLAPNVEEYGGRVAKMIAAGSGQLIRGILWCGDVTVDRLKWGDEFLRKRLAATSTATVCPRTLRRIKRVKKLTKMSENVALGILSGVIKVSGFFTSSIVNSAVGKKFFSLMPGEIVLASLDGFSKVCDAIEVAGRNVISTTSVVTTGLVSQRYGEQAGQATNEGLDAAGHAIGTAWAVFKIRKALNPKSVIKPTTLAKVAAGANSPQLRRAKTK</sequence>
<dbReference type="Pfam" id="PF06911">
    <property type="entry name" value="Senescence"/>
    <property type="match status" value="1"/>
</dbReference>
<dbReference type="eggNOG" id="ENOG502QPY0">
    <property type="taxonomic scope" value="Eukaryota"/>
</dbReference>
<accession>W9QKG5</accession>
<dbReference type="InterPro" id="IPR009686">
    <property type="entry name" value="Senescence/spartin_C"/>
</dbReference>
<evidence type="ECO:0000259" key="1">
    <source>
        <dbReference type="Pfam" id="PF06911"/>
    </source>
</evidence>
<dbReference type="PANTHER" id="PTHR21068:SF50">
    <property type="entry name" value="PROTEIN EARLY-RESPONSIVE TO DEHYDRATION 7, CHLOROPLASTIC-LIKE ISOFORM X1"/>
    <property type="match status" value="1"/>
</dbReference>
<dbReference type="AlphaFoldDB" id="W9QKG5"/>
<dbReference type="GO" id="GO:0005886">
    <property type="term" value="C:plasma membrane"/>
    <property type="evidence" value="ECO:0007669"/>
    <property type="project" value="TreeGrafter"/>
</dbReference>
<dbReference type="KEGG" id="mnt:21407712"/>